<reference evidence="2" key="1">
    <citation type="submission" date="2020-02" db="EMBL/GenBank/DDBJ databases">
        <authorList>
            <person name="Meier V. D."/>
        </authorList>
    </citation>
    <scope>NUCLEOTIDE SEQUENCE</scope>
    <source>
        <strain evidence="2">AVDCRST_MAG91</strain>
    </source>
</reference>
<evidence type="ECO:0000313" key="2">
    <source>
        <dbReference type="EMBL" id="CAA9493951.1"/>
    </source>
</evidence>
<sequence length="42" mass="4570">ASRTQTSLGRDRGEATALRLRGSSRRLHGGGVRHPGCVRDRL</sequence>
<name>A0A6J4SET9_9SPHN</name>
<dbReference type="AlphaFoldDB" id="A0A6J4SET9"/>
<feature type="non-terminal residue" evidence="2">
    <location>
        <position position="1"/>
    </location>
</feature>
<proteinExistence type="predicted"/>
<evidence type="ECO:0000256" key="1">
    <source>
        <dbReference type="SAM" id="MobiDB-lite"/>
    </source>
</evidence>
<accession>A0A6J4SET9</accession>
<organism evidence="2">
    <name type="scientific">uncultured Sphingomonadaceae bacterium</name>
    <dbReference type="NCBI Taxonomy" id="169976"/>
    <lineage>
        <taxon>Bacteria</taxon>
        <taxon>Pseudomonadati</taxon>
        <taxon>Pseudomonadota</taxon>
        <taxon>Alphaproteobacteria</taxon>
        <taxon>Sphingomonadales</taxon>
        <taxon>Sphingomonadaceae</taxon>
        <taxon>environmental samples</taxon>
    </lineage>
</organism>
<feature type="region of interest" description="Disordered" evidence="1">
    <location>
        <begin position="1"/>
        <end position="42"/>
    </location>
</feature>
<dbReference type="EMBL" id="CADCVX010000164">
    <property type="protein sequence ID" value="CAA9493951.1"/>
    <property type="molecule type" value="Genomic_DNA"/>
</dbReference>
<feature type="non-terminal residue" evidence="2">
    <location>
        <position position="42"/>
    </location>
</feature>
<gene>
    <name evidence="2" type="ORF">AVDCRST_MAG91-695</name>
</gene>
<protein>
    <submittedName>
        <fullName evidence="2">Uncharacterized protein</fullName>
    </submittedName>
</protein>